<keyword evidence="2" id="KW-1185">Reference proteome</keyword>
<accession>A0A919GE79</accession>
<name>A0A919GE79_9ACTN</name>
<comment type="caution">
    <text evidence="1">The sequence shown here is derived from an EMBL/GenBank/DDBJ whole genome shotgun (WGS) entry which is preliminary data.</text>
</comment>
<sequence length="240" mass="26215">MSSAMWAAIDGLRLDTAQRHFDRAATLAAMSGDSSIQFRVWSHAGMLYRRLGRHTDALAANDVARGLPVARRDPLFASLGLARQAVISGETGDRRGAQQSIGNAEEALGRAAADVQRPMWLTAFYDRAELENLALCASFNAGDFRGAEAHAHRSLALLRPDMHRNRAVISADLAYAQLRQADLEPAVATAMSIPAEFTHHPRVTEVLGDFARTLQAIAPSSPFARNWNQHVHDSRRAPSE</sequence>
<proteinExistence type="predicted"/>
<organism evidence="1 2">
    <name type="scientific">Streptomyces sulfonofaciens</name>
    <dbReference type="NCBI Taxonomy" id="68272"/>
    <lineage>
        <taxon>Bacteria</taxon>
        <taxon>Bacillati</taxon>
        <taxon>Actinomycetota</taxon>
        <taxon>Actinomycetes</taxon>
        <taxon>Kitasatosporales</taxon>
        <taxon>Streptomycetaceae</taxon>
        <taxon>Streptomyces</taxon>
    </lineage>
</organism>
<dbReference type="SUPFAM" id="SSF48452">
    <property type="entry name" value="TPR-like"/>
    <property type="match status" value="1"/>
</dbReference>
<evidence type="ECO:0008006" key="3">
    <source>
        <dbReference type="Google" id="ProtNLM"/>
    </source>
</evidence>
<dbReference type="Proteomes" id="UP000603708">
    <property type="component" value="Unassembled WGS sequence"/>
</dbReference>
<evidence type="ECO:0000313" key="2">
    <source>
        <dbReference type="Proteomes" id="UP000603708"/>
    </source>
</evidence>
<dbReference type="AlphaFoldDB" id="A0A919GE79"/>
<dbReference type="Gene3D" id="1.25.40.10">
    <property type="entry name" value="Tetratricopeptide repeat domain"/>
    <property type="match status" value="1"/>
</dbReference>
<dbReference type="EMBL" id="BNCD01000013">
    <property type="protein sequence ID" value="GHH83227.1"/>
    <property type="molecule type" value="Genomic_DNA"/>
</dbReference>
<protein>
    <recommendedName>
        <fullName evidence="3">Tetratricopeptide repeat protein</fullName>
    </recommendedName>
</protein>
<dbReference type="InterPro" id="IPR011990">
    <property type="entry name" value="TPR-like_helical_dom_sf"/>
</dbReference>
<reference evidence="1" key="2">
    <citation type="submission" date="2020-09" db="EMBL/GenBank/DDBJ databases">
        <authorList>
            <person name="Sun Q."/>
            <person name="Ohkuma M."/>
        </authorList>
    </citation>
    <scope>NUCLEOTIDE SEQUENCE</scope>
    <source>
        <strain evidence="1">JCM 5069</strain>
    </source>
</reference>
<reference evidence="1" key="1">
    <citation type="journal article" date="2014" name="Int. J. Syst. Evol. Microbiol.">
        <title>Complete genome sequence of Corynebacterium casei LMG S-19264T (=DSM 44701T), isolated from a smear-ripened cheese.</title>
        <authorList>
            <consortium name="US DOE Joint Genome Institute (JGI-PGF)"/>
            <person name="Walter F."/>
            <person name="Albersmeier A."/>
            <person name="Kalinowski J."/>
            <person name="Ruckert C."/>
        </authorList>
    </citation>
    <scope>NUCLEOTIDE SEQUENCE</scope>
    <source>
        <strain evidence="1">JCM 5069</strain>
    </source>
</reference>
<evidence type="ECO:0000313" key="1">
    <source>
        <dbReference type="EMBL" id="GHH83227.1"/>
    </source>
</evidence>
<gene>
    <name evidence="1" type="ORF">GCM10018793_44780</name>
</gene>